<dbReference type="InParanoid" id="A0A409XRN1"/>
<proteinExistence type="predicted"/>
<dbReference type="AlphaFoldDB" id="A0A409XRN1"/>
<protein>
    <submittedName>
        <fullName evidence="2">Uncharacterized protein</fullName>
    </submittedName>
</protein>
<gene>
    <name evidence="2" type="ORF">CVT25_008681</name>
</gene>
<keyword evidence="3" id="KW-1185">Reference proteome</keyword>
<feature type="region of interest" description="Disordered" evidence="1">
    <location>
        <begin position="61"/>
        <end position="81"/>
    </location>
</feature>
<sequence length="93" mass="9834">MTAREFMASDNEASSASLSLSSRSFIMAPRGRKQAVNIFPIQPAPPQTPIQPLVRFAAPPSPGEEFADVSPGSSDEKVQLGLGNVPIITSPIK</sequence>
<reference evidence="2 3" key="1">
    <citation type="journal article" date="2018" name="Evol. Lett.">
        <title>Horizontal gene cluster transfer increased hallucinogenic mushroom diversity.</title>
        <authorList>
            <person name="Reynolds H.T."/>
            <person name="Vijayakumar V."/>
            <person name="Gluck-Thaler E."/>
            <person name="Korotkin H.B."/>
            <person name="Matheny P.B."/>
            <person name="Slot J.C."/>
        </authorList>
    </citation>
    <scope>NUCLEOTIDE SEQUENCE [LARGE SCALE GENOMIC DNA]</scope>
    <source>
        <strain evidence="2 3">2631</strain>
    </source>
</reference>
<dbReference type="EMBL" id="NHYD01000734">
    <property type="protein sequence ID" value="PPQ93472.1"/>
    <property type="molecule type" value="Genomic_DNA"/>
</dbReference>
<dbReference type="Proteomes" id="UP000283269">
    <property type="component" value="Unassembled WGS sequence"/>
</dbReference>
<evidence type="ECO:0000313" key="3">
    <source>
        <dbReference type="Proteomes" id="UP000283269"/>
    </source>
</evidence>
<organism evidence="2 3">
    <name type="scientific">Psilocybe cyanescens</name>
    <dbReference type="NCBI Taxonomy" id="93625"/>
    <lineage>
        <taxon>Eukaryota</taxon>
        <taxon>Fungi</taxon>
        <taxon>Dikarya</taxon>
        <taxon>Basidiomycota</taxon>
        <taxon>Agaricomycotina</taxon>
        <taxon>Agaricomycetes</taxon>
        <taxon>Agaricomycetidae</taxon>
        <taxon>Agaricales</taxon>
        <taxon>Agaricineae</taxon>
        <taxon>Strophariaceae</taxon>
        <taxon>Psilocybe</taxon>
    </lineage>
</organism>
<evidence type="ECO:0000313" key="2">
    <source>
        <dbReference type="EMBL" id="PPQ93472.1"/>
    </source>
</evidence>
<name>A0A409XRN1_PSICY</name>
<evidence type="ECO:0000256" key="1">
    <source>
        <dbReference type="SAM" id="MobiDB-lite"/>
    </source>
</evidence>
<accession>A0A409XRN1</accession>
<comment type="caution">
    <text evidence="2">The sequence shown here is derived from an EMBL/GenBank/DDBJ whole genome shotgun (WGS) entry which is preliminary data.</text>
</comment>